<feature type="transmembrane region" description="Helical" evidence="1">
    <location>
        <begin position="417"/>
        <end position="438"/>
    </location>
</feature>
<feature type="transmembrane region" description="Helical" evidence="1">
    <location>
        <begin position="62"/>
        <end position="84"/>
    </location>
</feature>
<dbReference type="AlphaFoldDB" id="A0A7S8IF09"/>
<keyword evidence="1" id="KW-0472">Membrane</keyword>
<feature type="transmembrane region" description="Helical" evidence="1">
    <location>
        <begin position="235"/>
        <end position="253"/>
    </location>
</feature>
<proteinExistence type="predicted"/>
<feature type="transmembrane region" description="Helical" evidence="1">
    <location>
        <begin position="265"/>
        <end position="293"/>
    </location>
</feature>
<protein>
    <recommendedName>
        <fullName evidence="4">Glycosyltransferase RgtA/B/C/D-like domain-containing protein</fullName>
    </recommendedName>
</protein>
<feature type="transmembrane region" description="Helical" evidence="1">
    <location>
        <begin position="35"/>
        <end position="55"/>
    </location>
</feature>
<name>A0A7S8IF09_9CHLR</name>
<keyword evidence="1" id="KW-0812">Transmembrane</keyword>
<feature type="transmembrane region" description="Helical" evidence="1">
    <location>
        <begin position="450"/>
        <end position="472"/>
    </location>
</feature>
<feature type="transmembrane region" description="Helical" evidence="1">
    <location>
        <begin position="209"/>
        <end position="228"/>
    </location>
</feature>
<evidence type="ECO:0000256" key="1">
    <source>
        <dbReference type="SAM" id="Phobius"/>
    </source>
</evidence>
<feature type="transmembrane region" description="Helical" evidence="1">
    <location>
        <begin position="305"/>
        <end position="325"/>
    </location>
</feature>
<evidence type="ECO:0008006" key="4">
    <source>
        <dbReference type="Google" id="ProtNLM"/>
    </source>
</evidence>
<feature type="transmembrane region" description="Helical" evidence="1">
    <location>
        <begin position="345"/>
        <end position="368"/>
    </location>
</feature>
<gene>
    <name evidence="2" type="ORF">G4Y79_07590</name>
</gene>
<feature type="transmembrane region" description="Helical" evidence="1">
    <location>
        <begin position="380"/>
        <end position="405"/>
    </location>
</feature>
<accession>A0A7S8IF09</accession>
<feature type="transmembrane region" description="Helical" evidence="1">
    <location>
        <begin position="104"/>
        <end position="123"/>
    </location>
</feature>
<keyword evidence="3" id="KW-1185">Reference proteome</keyword>
<dbReference type="KEGG" id="pmet:G4Y79_07590"/>
<dbReference type="EMBL" id="CP062983">
    <property type="protein sequence ID" value="QPC84225.1"/>
    <property type="molecule type" value="Genomic_DNA"/>
</dbReference>
<dbReference type="RefSeq" id="WP_195172288.1">
    <property type="nucleotide sequence ID" value="NZ_CP062983.1"/>
</dbReference>
<keyword evidence="1" id="KW-1133">Transmembrane helix</keyword>
<evidence type="ECO:0000313" key="2">
    <source>
        <dbReference type="EMBL" id="QPC84225.1"/>
    </source>
</evidence>
<feature type="transmembrane region" description="Helical" evidence="1">
    <location>
        <begin position="178"/>
        <end position="197"/>
    </location>
</feature>
<sequence length="605" mass="65313">MAIFIVFVVGAVIIGAGSMLSPSWPTKQPRVGISASFSLALLVGGAVWWASLFSWGTLVIDYLMFALVSFVVLGGTLSGAQARAEAKGEELADQDMGWTGPEDLAFFAMVALLAIMPMLLVPLPAGVGAAETGFLAVLAKQGGTLNTLAPFHPDVYYLHPPGYPAIVAYLSAQMHQPISMVLSALAAVSLVLAAWSAYDLGSELGDKRLGRATTLALLIGVGLLRTYLGGNFTHVMGFAFAITAFILLIRIARGGGRFDLIGGGLMLGAACIANFEMGVVALLAYVAVLITYLLPFGERPTRKSWLNLTLGIGVVFFFGVGPWLVNNWTLMTNVQRFADGPTMGNLSVMLQNNLVLLPLALLGIWVAWKDRTHHWLQVTVICLIWLLLVVDLTVIGILPTLLPFIANNLNLELTAQIGAIIPLTTLAGMGLLWLWERIPLGLRSIARARIYWLAGAGVIVLALVIAGGNTTWQRIQDTLMLDDVYGTQEEIDASRWMYENLPAEATILTAPTQVWVPVLAERDALASMLYPGAADQPDVLHTLPDDATPYNTLMDTSVFAEDALADFTHVLTNIPSDDVDQLQAIEENEALDLIYNEGMQVWEIR</sequence>
<evidence type="ECO:0000313" key="3">
    <source>
        <dbReference type="Proteomes" id="UP000594468"/>
    </source>
</evidence>
<organism evidence="2 3">
    <name type="scientific">Phototrophicus methaneseepsis</name>
    <dbReference type="NCBI Taxonomy" id="2710758"/>
    <lineage>
        <taxon>Bacteria</taxon>
        <taxon>Bacillati</taxon>
        <taxon>Chloroflexota</taxon>
        <taxon>Candidatus Thermofontia</taxon>
        <taxon>Phototrophicales</taxon>
        <taxon>Phototrophicaceae</taxon>
        <taxon>Phototrophicus</taxon>
    </lineage>
</organism>
<reference evidence="2 3" key="1">
    <citation type="submission" date="2020-02" db="EMBL/GenBank/DDBJ databases">
        <authorList>
            <person name="Zheng R.K."/>
            <person name="Sun C.M."/>
        </authorList>
    </citation>
    <scope>NUCLEOTIDE SEQUENCE [LARGE SCALE GENOMIC DNA]</scope>
    <source>
        <strain evidence="3">rifampicinis</strain>
    </source>
</reference>
<dbReference type="Proteomes" id="UP000594468">
    <property type="component" value="Chromosome"/>
</dbReference>